<keyword evidence="2" id="KW-0677">Repeat</keyword>
<dbReference type="InterPro" id="IPR035897">
    <property type="entry name" value="Toll_tir_struct_dom_sf"/>
</dbReference>
<dbReference type="Proteomes" id="UP000199251">
    <property type="component" value="Unassembled WGS sequence"/>
</dbReference>
<dbReference type="PANTHER" id="PTHR19848">
    <property type="entry name" value="WD40 REPEAT PROTEIN"/>
    <property type="match status" value="1"/>
</dbReference>
<name>A0A0E3WDQ2_MYCLN</name>
<organism evidence="5 6">
    <name type="scientific">Mycobacterium lentiflavum</name>
    <dbReference type="NCBI Taxonomy" id="141349"/>
    <lineage>
        <taxon>Bacteria</taxon>
        <taxon>Bacillati</taxon>
        <taxon>Actinomycetota</taxon>
        <taxon>Actinomycetes</taxon>
        <taxon>Mycobacteriales</taxon>
        <taxon>Mycobacteriaceae</taxon>
        <taxon>Mycobacterium</taxon>
        <taxon>Mycobacterium simiae complex</taxon>
    </lineage>
</organism>
<dbReference type="Gene3D" id="2.130.10.10">
    <property type="entry name" value="YVTN repeat-like/Quinoprotein amine dehydrogenase"/>
    <property type="match status" value="3"/>
</dbReference>
<dbReference type="PANTHER" id="PTHR19848:SF8">
    <property type="entry name" value="F-BOX AND WD REPEAT DOMAIN CONTAINING 7"/>
    <property type="match status" value="1"/>
</dbReference>
<dbReference type="EMBL" id="CTEE01000001">
    <property type="protein sequence ID" value="CQD20979.1"/>
    <property type="molecule type" value="Genomic_DNA"/>
</dbReference>
<evidence type="ECO:0000256" key="1">
    <source>
        <dbReference type="ARBA" id="ARBA00022574"/>
    </source>
</evidence>
<dbReference type="InterPro" id="IPR015943">
    <property type="entry name" value="WD40/YVTN_repeat-like_dom_sf"/>
</dbReference>
<dbReference type="InterPro" id="IPR001680">
    <property type="entry name" value="WD40_rpt"/>
</dbReference>
<dbReference type="SUPFAM" id="SSF52200">
    <property type="entry name" value="Toll/Interleukin receptor TIR domain"/>
    <property type="match status" value="1"/>
</dbReference>
<accession>A0A0E3WDQ2</accession>
<feature type="domain" description="TIR" evidence="4">
    <location>
        <begin position="5"/>
        <end position="146"/>
    </location>
</feature>
<dbReference type="PROSITE" id="PS50104">
    <property type="entry name" value="TIR"/>
    <property type="match status" value="1"/>
</dbReference>
<dbReference type="InterPro" id="IPR019775">
    <property type="entry name" value="WD40_repeat_CS"/>
</dbReference>
<sequence length="936" mass="101487">MPRSAKTKVFISHSREDLDFVGPLETQLRDAGYSVFIDQNDIAGGEPWRSRLDAIIVNCDAVVFVLSPHSVKSKACADEIERTIQLGKRLVPLILEPVPKESVPAALASPNWMTMKKGFAGGLDASSLARLRYAIDTDIQWVREHSRLTELAEGWRVSDSADRLLRGEEIAAALNWLDRTPAHDLTITGLVQSFIDASVERDRAEELAEKREAFRRNLTLSDALSEKANSHTSKRQLSEANCLLAAALLHNPLIAARAEFLSLADGDDADRARRLARTQLSDLTDLERRIPIEHAARIELPPARGGRVYLDQAGKQVLVSTDDGLKRWDLQATKWADTLIAAERPIAVFLPGREAAHWSSDGALVIRNLDTGEEKMRAPTGVNVKSKYLSDMCFSHDGRYVAADAGSVLILDRGTSTVTEFKGDEDYFNAYSLAPLEWKGATCFAIGLAGKILVYDCASRTSVEAIDAGEHLTIDSVAFDAANERFYSGGTAKVVYDSAAGEEAARLGEHDDTITAVTLLADGRLVSAGWDGAAKLWNLDEAELEVAVPTDATMDEPTISDCSASADGQSFALLEDVGRINIWRCRPGAHDARLRHDNTILSVAANPENPAQIAAAGFVGPVATIWTREGTDWMRLDLPLTAPMRHATYSADGRILAICGDTPEISTFLADGRPHHTFQVHGEFVRGDKWAIDARQDIISCVALSADATIIAWTAPGGALQIGDMESGRVRVLIGPGERDFERVVFAPSGNVLYAATSTGELFHIDLGGDMRLICDGIPQASTFAKGPAIAAAEGKVAVSGEENTIRILDAQTGALEMTLDGHREKFKRGWAESVAGLTFSPDMRFLVSSGSRQSGGDDPRTVRLWDLHTGDQLWRRFITADSLAADFSSDGCRLFVAVGEEVQVVEFGEIAVSLTAAERLARAEATLGATWTTLF</sequence>
<evidence type="ECO:0000313" key="6">
    <source>
        <dbReference type="Proteomes" id="UP000199251"/>
    </source>
</evidence>
<dbReference type="SMART" id="SM00255">
    <property type="entry name" value="TIR"/>
    <property type="match status" value="1"/>
</dbReference>
<evidence type="ECO:0000313" key="5">
    <source>
        <dbReference type="EMBL" id="CQD20979.1"/>
    </source>
</evidence>
<protein>
    <submittedName>
        <fullName evidence="5">WD40 repeat-containing protein</fullName>
    </submittedName>
</protein>
<evidence type="ECO:0000256" key="3">
    <source>
        <dbReference type="PROSITE-ProRule" id="PRU00221"/>
    </source>
</evidence>
<evidence type="ECO:0000259" key="4">
    <source>
        <dbReference type="PROSITE" id="PS50104"/>
    </source>
</evidence>
<dbReference type="Pfam" id="PF00400">
    <property type="entry name" value="WD40"/>
    <property type="match status" value="2"/>
</dbReference>
<proteinExistence type="predicted"/>
<dbReference type="InterPro" id="IPR000157">
    <property type="entry name" value="TIR_dom"/>
</dbReference>
<dbReference type="Gene3D" id="3.40.50.10140">
    <property type="entry name" value="Toll/interleukin-1 receptor homology (TIR) domain"/>
    <property type="match status" value="1"/>
</dbReference>
<dbReference type="SUPFAM" id="SSF101908">
    <property type="entry name" value="Putative isomerase YbhE"/>
    <property type="match status" value="1"/>
</dbReference>
<feature type="repeat" description="WD" evidence="3">
    <location>
        <begin position="507"/>
        <end position="547"/>
    </location>
</feature>
<dbReference type="PROSITE" id="PS50082">
    <property type="entry name" value="WD_REPEATS_2"/>
    <property type="match status" value="1"/>
</dbReference>
<dbReference type="GO" id="GO:0007165">
    <property type="term" value="P:signal transduction"/>
    <property type="evidence" value="ECO:0007669"/>
    <property type="project" value="InterPro"/>
</dbReference>
<dbReference type="STRING" id="141349.BN1232_05106"/>
<dbReference type="SMART" id="SM00320">
    <property type="entry name" value="WD40"/>
    <property type="match status" value="4"/>
</dbReference>
<keyword evidence="1 3" id="KW-0853">WD repeat</keyword>
<dbReference type="PROSITE" id="PS00678">
    <property type="entry name" value="WD_REPEATS_1"/>
    <property type="match status" value="1"/>
</dbReference>
<gene>
    <name evidence="5" type="ORF">BN1232_05106</name>
</gene>
<dbReference type="Pfam" id="PF13676">
    <property type="entry name" value="TIR_2"/>
    <property type="match status" value="1"/>
</dbReference>
<dbReference type="InterPro" id="IPR011047">
    <property type="entry name" value="Quinoprotein_ADH-like_sf"/>
</dbReference>
<dbReference type="AlphaFoldDB" id="A0A0E3WDQ2"/>
<dbReference type="SUPFAM" id="SSF50998">
    <property type="entry name" value="Quinoprotein alcohol dehydrogenase-like"/>
    <property type="match status" value="1"/>
</dbReference>
<reference evidence="5 6" key="1">
    <citation type="submission" date="2015-03" db="EMBL/GenBank/DDBJ databases">
        <authorList>
            <person name="Urmite Genomes"/>
        </authorList>
    </citation>
    <scope>NUCLEOTIDE SEQUENCE [LARGE SCALE GENOMIC DNA]</scope>
    <source>
        <strain evidence="5 6">CSUR P1491</strain>
    </source>
</reference>
<evidence type="ECO:0000256" key="2">
    <source>
        <dbReference type="ARBA" id="ARBA00022737"/>
    </source>
</evidence>